<keyword evidence="7" id="KW-0694">RNA-binding</keyword>
<evidence type="ECO:0000256" key="7">
    <source>
        <dbReference type="PROSITE-ProRule" id="PRU00176"/>
    </source>
</evidence>
<feature type="domain" description="C3H1-type" evidence="10">
    <location>
        <begin position="460"/>
        <end position="488"/>
    </location>
</feature>
<dbReference type="AlphaFoldDB" id="A0A5N6QVX7"/>
<dbReference type="PROSITE" id="PS50088">
    <property type="entry name" value="ANK_REPEAT"/>
    <property type="match status" value="4"/>
</dbReference>
<dbReference type="InterPro" id="IPR012677">
    <property type="entry name" value="Nucleotide-bd_a/b_plait_sf"/>
</dbReference>
<dbReference type="SUPFAM" id="SSF48403">
    <property type="entry name" value="Ankyrin repeat"/>
    <property type="match status" value="1"/>
</dbReference>
<evidence type="ECO:0000256" key="4">
    <source>
        <dbReference type="ARBA" id="ARBA00022833"/>
    </source>
</evidence>
<dbReference type="Pfam" id="PF12796">
    <property type="entry name" value="Ank_2"/>
    <property type="match status" value="2"/>
</dbReference>
<dbReference type="SMART" id="SM00356">
    <property type="entry name" value="ZnF_C3H1"/>
    <property type="match status" value="1"/>
</dbReference>
<dbReference type="SUPFAM" id="SSF90229">
    <property type="entry name" value="CCCH zinc finger"/>
    <property type="match status" value="1"/>
</dbReference>
<keyword evidence="2" id="KW-0677">Repeat</keyword>
<dbReference type="Pfam" id="PF13920">
    <property type="entry name" value="zf-C3HC4_3"/>
    <property type="match status" value="1"/>
</dbReference>
<feature type="repeat" description="ANK" evidence="6">
    <location>
        <begin position="331"/>
        <end position="364"/>
    </location>
</feature>
<gene>
    <name evidence="12" type="ORF">FH972_007540</name>
</gene>
<dbReference type="PANTHER" id="PTHR24203:SF86">
    <property type="entry name" value="PROTEASOME 26S SUBUNIT, NON-ATPASE 10"/>
    <property type="match status" value="1"/>
</dbReference>
<keyword evidence="4 8" id="KW-0862">Zinc</keyword>
<keyword evidence="1 8" id="KW-0479">Metal-binding</keyword>
<dbReference type="InterPro" id="IPR041966">
    <property type="entry name" value="LOTUS-like"/>
</dbReference>
<feature type="domain" description="HTH OST-type" evidence="11">
    <location>
        <begin position="671"/>
        <end position="750"/>
    </location>
</feature>
<dbReference type="InterPro" id="IPR036855">
    <property type="entry name" value="Znf_CCCH_sf"/>
</dbReference>
<evidence type="ECO:0000259" key="11">
    <source>
        <dbReference type="PROSITE" id="PS51644"/>
    </source>
</evidence>
<dbReference type="Gene3D" id="3.30.70.330">
    <property type="match status" value="1"/>
</dbReference>
<feature type="repeat" description="ANK" evidence="6">
    <location>
        <begin position="269"/>
        <end position="301"/>
    </location>
</feature>
<dbReference type="InterPro" id="IPR000504">
    <property type="entry name" value="RRM_dom"/>
</dbReference>
<dbReference type="PROSITE" id="PS50297">
    <property type="entry name" value="ANK_REP_REGION"/>
    <property type="match status" value="1"/>
</dbReference>
<evidence type="ECO:0000256" key="5">
    <source>
        <dbReference type="ARBA" id="ARBA00023043"/>
    </source>
</evidence>
<evidence type="ECO:0000256" key="2">
    <source>
        <dbReference type="ARBA" id="ARBA00022737"/>
    </source>
</evidence>
<dbReference type="PROSITE" id="PS51644">
    <property type="entry name" value="HTH_OST"/>
    <property type="match status" value="1"/>
</dbReference>
<accession>A0A5N6QVX7</accession>
<name>A0A5N6QVX7_9ROSI</name>
<sequence>MTEVKPSLIEAIYQDDKAQLLTHTKTLFQSGSEPLDRRVVSKLLQLCCASDSVECATALVNGEFGTVPLVNETDEAGWSPLHTAAKSHAKRCVEVLLKKRARTDLKTKDGRSLLPLQLSLSCSRMEVIWNPDDYSIEDLVVLLTEKDLTTVRLLSVKTKEIAEVAYANAVQGRIVPLAALLIVAPEKVNEGVLELRDADSGSKENTTIYEGVIRESLSLGRQTTTFRAAKRSCSPTEGENAERRKLLLREIELLQLFGAVASSGSTDRKVTSPLIRACQAGDVTIIELLLKTNIDINDTDAEGNSALHWSLKAIAFLLLKHGARVSQKNKLGLTALHLAAANGNSQALHTFLLEDPDAINYKTETKETPLFFAVKNDHIECAELLLRWGANSEVLNLRRQRPIDMAKSQDMRFMLNPTNISHMNRALPVQQKHSTCFQDDEMISETCDALLNMTDEDIDSTKAEICKYFRSPRGCIRGDKCFYAHSEKELRQMEQGTHLTNSPVAKEFRQKIFVGGLPLTVDSDSLAKFFEEKFGAVEDAIVMGIQEGEEIKSRGFGFVTFKQEKSVSKAVETHLVIILGKQVEIKSVIPKRLLTEFQKLSAQQHQPKQICQHEPQAKIPSDEKITEKIEVEQMSWVGRLFHGQPKTCSNELQEHISPNFDESMPAWLRIFKKWLPRHLYDQSTRLKEGEYALSSLKGDFRAIFGLELDHVSLGYSKLSDFMKSLPEICRMEVVPIGKCGPATHLVLLPNFPMPHTLATPCTPSSDSDSNSKCVQNLLRGHQNDSFIDSSTEEAKPAHECAEESSAQNGYTVPVVHLRSLQLLKPDPLFHGRPWLQNVSDFDTGDTQGEGRGCVEQFKKKNLRHQKRHLVLEALCRKRNSTSVFFHRDFDFYKDYKASFMKRKCFACNQREMSWANFPCQHLLWCEDCKLQAILASGASEHRCVVCDVKVQKILPSREFFQRASQGVPNVEEFPPFNPNHIQSPYRKQDMSIDWQLMDLLQSESLRSRDHS</sequence>
<dbReference type="PROSITE" id="PS50103">
    <property type="entry name" value="ZF_C3H1"/>
    <property type="match status" value="1"/>
</dbReference>
<feature type="repeat" description="ANK" evidence="6">
    <location>
        <begin position="76"/>
        <end position="108"/>
    </location>
</feature>
<dbReference type="GO" id="GO:0003723">
    <property type="term" value="F:RNA binding"/>
    <property type="evidence" value="ECO:0007669"/>
    <property type="project" value="UniProtKB-UniRule"/>
</dbReference>
<dbReference type="Pfam" id="PF13637">
    <property type="entry name" value="Ank_4"/>
    <property type="match status" value="1"/>
</dbReference>
<dbReference type="Pfam" id="PF00076">
    <property type="entry name" value="RRM_1"/>
    <property type="match status" value="1"/>
</dbReference>
<feature type="zinc finger region" description="C3H1-type" evidence="8">
    <location>
        <begin position="460"/>
        <end position="488"/>
    </location>
</feature>
<dbReference type="InterPro" id="IPR025605">
    <property type="entry name" value="OST-HTH/LOTUS_dom"/>
</dbReference>
<dbReference type="InterPro" id="IPR035979">
    <property type="entry name" value="RBD_domain_sf"/>
</dbReference>
<dbReference type="Pfam" id="PF12872">
    <property type="entry name" value="OST-HTH"/>
    <property type="match status" value="1"/>
</dbReference>
<feature type="domain" description="RRM" evidence="9">
    <location>
        <begin position="510"/>
        <end position="590"/>
    </location>
</feature>
<evidence type="ECO:0000256" key="8">
    <source>
        <dbReference type="PROSITE-ProRule" id="PRU00723"/>
    </source>
</evidence>
<dbReference type="InterPro" id="IPR036770">
    <property type="entry name" value="Ankyrin_rpt-contain_sf"/>
</dbReference>
<feature type="repeat" description="ANK" evidence="6">
    <location>
        <begin position="365"/>
        <end position="397"/>
    </location>
</feature>
<dbReference type="InterPro" id="IPR000571">
    <property type="entry name" value="Znf_CCCH"/>
</dbReference>
<dbReference type="OrthoDB" id="673776at2759"/>
<evidence type="ECO:0000256" key="3">
    <source>
        <dbReference type="ARBA" id="ARBA00022771"/>
    </source>
</evidence>
<dbReference type="Gene3D" id="4.10.1000.10">
    <property type="entry name" value="Zinc finger, CCCH-type"/>
    <property type="match status" value="1"/>
</dbReference>
<dbReference type="Gene3D" id="3.30.420.610">
    <property type="entry name" value="LOTUS domain-like"/>
    <property type="match status" value="1"/>
</dbReference>
<evidence type="ECO:0000256" key="1">
    <source>
        <dbReference type="ARBA" id="ARBA00022723"/>
    </source>
</evidence>
<evidence type="ECO:0000256" key="6">
    <source>
        <dbReference type="PROSITE-ProRule" id="PRU00023"/>
    </source>
</evidence>
<dbReference type="SUPFAM" id="SSF54928">
    <property type="entry name" value="RNA-binding domain, RBD"/>
    <property type="match status" value="1"/>
</dbReference>
<keyword evidence="5 6" id="KW-0040">ANK repeat</keyword>
<dbReference type="InterPro" id="IPR013083">
    <property type="entry name" value="Znf_RING/FYVE/PHD"/>
</dbReference>
<dbReference type="PROSITE" id="PS50102">
    <property type="entry name" value="RRM"/>
    <property type="match status" value="1"/>
</dbReference>
<evidence type="ECO:0008006" key="14">
    <source>
        <dbReference type="Google" id="ProtNLM"/>
    </source>
</evidence>
<reference evidence="12 13" key="1">
    <citation type="submission" date="2019-06" db="EMBL/GenBank/DDBJ databases">
        <title>A chromosomal-level reference genome of Carpinus fangiana (Coryloideae, Betulaceae).</title>
        <authorList>
            <person name="Yang X."/>
            <person name="Wang Z."/>
            <person name="Zhang L."/>
            <person name="Hao G."/>
            <person name="Liu J."/>
            <person name="Yang Y."/>
        </authorList>
    </citation>
    <scope>NUCLEOTIDE SEQUENCE [LARGE SCALE GENOMIC DNA]</scope>
    <source>
        <strain evidence="12">Cfa_2016G</strain>
        <tissue evidence="12">Leaf</tissue>
    </source>
</reference>
<evidence type="ECO:0000313" key="13">
    <source>
        <dbReference type="Proteomes" id="UP000327013"/>
    </source>
</evidence>
<dbReference type="Gene3D" id="3.30.40.10">
    <property type="entry name" value="Zinc/RING finger domain, C3HC4 (zinc finger)"/>
    <property type="match status" value="1"/>
</dbReference>
<evidence type="ECO:0000259" key="10">
    <source>
        <dbReference type="PROSITE" id="PS50103"/>
    </source>
</evidence>
<dbReference type="EMBL" id="CM017323">
    <property type="protein sequence ID" value="KAE8021669.1"/>
    <property type="molecule type" value="Genomic_DNA"/>
</dbReference>
<dbReference type="PANTHER" id="PTHR24203">
    <property type="entry name" value="ANKYRIN REPEAT FAMILY PROTEIN"/>
    <property type="match status" value="1"/>
</dbReference>
<dbReference type="Gene3D" id="1.25.40.20">
    <property type="entry name" value="Ankyrin repeat-containing domain"/>
    <property type="match status" value="2"/>
</dbReference>
<dbReference type="GO" id="GO:0008270">
    <property type="term" value="F:zinc ion binding"/>
    <property type="evidence" value="ECO:0007669"/>
    <property type="project" value="UniProtKB-KW"/>
</dbReference>
<dbReference type="SMART" id="SM00360">
    <property type="entry name" value="RRM"/>
    <property type="match status" value="1"/>
</dbReference>
<organism evidence="12 13">
    <name type="scientific">Carpinus fangiana</name>
    <dbReference type="NCBI Taxonomy" id="176857"/>
    <lineage>
        <taxon>Eukaryota</taxon>
        <taxon>Viridiplantae</taxon>
        <taxon>Streptophyta</taxon>
        <taxon>Embryophyta</taxon>
        <taxon>Tracheophyta</taxon>
        <taxon>Spermatophyta</taxon>
        <taxon>Magnoliopsida</taxon>
        <taxon>eudicotyledons</taxon>
        <taxon>Gunneridae</taxon>
        <taxon>Pentapetalae</taxon>
        <taxon>rosids</taxon>
        <taxon>fabids</taxon>
        <taxon>Fagales</taxon>
        <taxon>Betulaceae</taxon>
        <taxon>Carpinus</taxon>
    </lineage>
</organism>
<protein>
    <recommendedName>
        <fullName evidence="14">RING-type E3 ubiquitin transferase</fullName>
    </recommendedName>
</protein>
<evidence type="ECO:0000259" key="9">
    <source>
        <dbReference type="PROSITE" id="PS50102"/>
    </source>
</evidence>
<keyword evidence="13" id="KW-1185">Reference proteome</keyword>
<proteinExistence type="predicted"/>
<dbReference type="GO" id="GO:0010468">
    <property type="term" value="P:regulation of gene expression"/>
    <property type="evidence" value="ECO:0007669"/>
    <property type="project" value="UniProtKB-ARBA"/>
</dbReference>
<dbReference type="InterPro" id="IPR002110">
    <property type="entry name" value="Ankyrin_rpt"/>
</dbReference>
<evidence type="ECO:0000313" key="12">
    <source>
        <dbReference type="EMBL" id="KAE8021669.1"/>
    </source>
</evidence>
<dbReference type="Proteomes" id="UP000327013">
    <property type="component" value="Chromosome 3"/>
</dbReference>
<dbReference type="SMART" id="SM00248">
    <property type="entry name" value="ANK"/>
    <property type="match status" value="5"/>
</dbReference>
<keyword evidence="3 8" id="KW-0863">Zinc-finger</keyword>